<gene>
    <name evidence="2" type="ORF">AV530_008643</name>
</gene>
<feature type="region of interest" description="Disordered" evidence="1">
    <location>
        <begin position="1"/>
        <end position="52"/>
    </location>
</feature>
<comment type="caution">
    <text evidence="2">The sequence shown here is derived from an EMBL/GenBank/DDBJ whole genome shotgun (WGS) entry which is preliminary data.</text>
</comment>
<dbReference type="AlphaFoldDB" id="A0A1V4L0T5"/>
<evidence type="ECO:0000313" key="2">
    <source>
        <dbReference type="EMBL" id="OPJ90453.1"/>
    </source>
</evidence>
<sequence>MAGGGGSTQRGGLLTSWGGLGVQAGRRPTTAAGGGQSGAGAGGVEEEAGCGSGDMRAVKCKKQPCERTRTQGRKVSMCHWDQKIKELKPGDGQLGHAVKRCEVGCKALPFLLIPWTQRPSLDVRNPFPVLLSSAKLQFFNIR</sequence>
<proteinExistence type="predicted"/>
<feature type="compositionally biased region" description="Gly residues" evidence="1">
    <location>
        <begin position="32"/>
        <end position="43"/>
    </location>
</feature>
<reference evidence="2 3" key="1">
    <citation type="submission" date="2016-02" db="EMBL/GenBank/DDBJ databases">
        <title>Band-tailed pigeon sequencing and assembly.</title>
        <authorList>
            <person name="Soares A.E."/>
            <person name="Novak B.J."/>
            <person name="Rice E.S."/>
            <person name="O'Connell B."/>
            <person name="Chang D."/>
            <person name="Weber S."/>
            <person name="Shapiro B."/>
        </authorList>
    </citation>
    <scope>NUCLEOTIDE SEQUENCE [LARGE SCALE GENOMIC DNA]</scope>
    <source>
        <strain evidence="2">BTP2013</strain>
        <tissue evidence="2">Blood</tissue>
    </source>
</reference>
<dbReference type="Proteomes" id="UP000190648">
    <property type="component" value="Unassembled WGS sequence"/>
</dbReference>
<evidence type="ECO:0000256" key="1">
    <source>
        <dbReference type="SAM" id="MobiDB-lite"/>
    </source>
</evidence>
<evidence type="ECO:0000313" key="3">
    <source>
        <dbReference type="Proteomes" id="UP000190648"/>
    </source>
</evidence>
<keyword evidence="3" id="KW-1185">Reference proteome</keyword>
<accession>A0A1V4L0T5</accession>
<name>A0A1V4L0T5_PATFA</name>
<protein>
    <submittedName>
        <fullName evidence="2">Uncharacterized protein</fullName>
    </submittedName>
</protein>
<organism evidence="2 3">
    <name type="scientific">Patagioenas fasciata monilis</name>
    <dbReference type="NCBI Taxonomy" id="372326"/>
    <lineage>
        <taxon>Eukaryota</taxon>
        <taxon>Metazoa</taxon>
        <taxon>Chordata</taxon>
        <taxon>Craniata</taxon>
        <taxon>Vertebrata</taxon>
        <taxon>Euteleostomi</taxon>
        <taxon>Archelosauria</taxon>
        <taxon>Archosauria</taxon>
        <taxon>Dinosauria</taxon>
        <taxon>Saurischia</taxon>
        <taxon>Theropoda</taxon>
        <taxon>Coelurosauria</taxon>
        <taxon>Aves</taxon>
        <taxon>Neognathae</taxon>
        <taxon>Neoaves</taxon>
        <taxon>Columbimorphae</taxon>
        <taxon>Columbiformes</taxon>
        <taxon>Columbidae</taxon>
        <taxon>Patagioenas</taxon>
    </lineage>
</organism>
<dbReference type="EMBL" id="LSYS01000242">
    <property type="protein sequence ID" value="OPJ90453.1"/>
    <property type="molecule type" value="Genomic_DNA"/>
</dbReference>